<keyword evidence="2" id="KW-1185">Reference proteome</keyword>
<name>A0AC61TN90_9CAUD</name>
<accession>A0AC61TN90</accession>
<dbReference type="EMBL" id="OK143207">
    <property type="protein sequence ID" value="UCR80997.1"/>
    <property type="molecule type" value="Genomic_DNA"/>
</dbReference>
<dbReference type="Proteomes" id="UP000827648">
    <property type="component" value="Segment"/>
</dbReference>
<evidence type="ECO:0000313" key="2">
    <source>
        <dbReference type="Proteomes" id="UP000827648"/>
    </source>
</evidence>
<proteinExistence type="predicted"/>
<protein>
    <submittedName>
        <fullName evidence="1">Uncharacterized protein</fullName>
    </submittedName>
</protein>
<gene>
    <name evidence="1" type="ORF">Lindwurm_ID121</name>
</gene>
<sequence>MKRLNINSTVQIPATKDVLTFLRSENTQFWHDYIQENKNNPDVVAFAKKRIGEYKDPEIKDGMITMQLWVAMKTFGPTMSLGFTPLFTNILINEKDLKLLSLHLLFGSSLDLWLLFTAWLMICIFLRIKM</sequence>
<organism evidence="1 2">
    <name type="scientific">Escherichia phage Lindwurm</name>
    <dbReference type="NCBI Taxonomy" id="2872674"/>
    <lineage>
        <taxon>Viruses</taxon>
        <taxon>Duplodnaviria</taxon>
        <taxon>Heunggongvirae</taxon>
        <taxon>Uroviricota</taxon>
        <taxon>Caudoviricetes</taxon>
        <taxon>Demerecviridae</taxon>
        <taxon>Markadamsvirinae</taxon>
        <taxon>Tequintavirus</taxon>
        <taxon>Tequintavirus lindwurm</taxon>
    </lineage>
</organism>
<reference evidence="1" key="1">
    <citation type="submission" date="2021-09" db="EMBL/GenBank/DDBJ databases">
        <authorList>
            <person name="Chook H.W."/>
            <person name="Hua X."/>
            <person name="Loh B."/>
            <person name="Leptihn S."/>
        </authorList>
    </citation>
    <scope>NUCLEOTIDE SEQUENCE</scope>
</reference>
<evidence type="ECO:0000313" key="1">
    <source>
        <dbReference type="EMBL" id="UCR80997.1"/>
    </source>
</evidence>